<name>A0ABU1ABT3_9LACO</name>
<sequence length="92" mass="10964">MVKSPKLQLLYFKAKWCAQCYTEQPIIEQLTAKFQSQLQLRQFDRDEVPELVTKYQLMTVPSFVIKRDQKVLYTATGYMTNEQLKTLISYYL</sequence>
<dbReference type="RefSeq" id="WP_308704477.1">
    <property type="nucleotide sequence ID" value="NZ_AP027463.1"/>
</dbReference>
<dbReference type="EMBL" id="JAVCWF010000001">
    <property type="protein sequence ID" value="MDQ7938380.1"/>
    <property type="molecule type" value="Genomic_DNA"/>
</dbReference>
<dbReference type="SUPFAM" id="SSF52833">
    <property type="entry name" value="Thioredoxin-like"/>
    <property type="match status" value="1"/>
</dbReference>
<evidence type="ECO:0000259" key="3">
    <source>
        <dbReference type="PROSITE" id="PS51352"/>
    </source>
</evidence>
<dbReference type="Proteomes" id="UP001227831">
    <property type="component" value="Unassembled WGS sequence"/>
</dbReference>
<keyword evidence="5" id="KW-1185">Reference proteome</keyword>
<feature type="domain" description="Thioredoxin" evidence="3">
    <location>
        <begin position="1"/>
        <end position="92"/>
    </location>
</feature>
<dbReference type="InterPro" id="IPR013766">
    <property type="entry name" value="Thioredoxin_domain"/>
</dbReference>
<evidence type="ECO:0000256" key="2">
    <source>
        <dbReference type="ARBA" id="ARBA00023284"/>
    </source>
</evidence>
<evidence type="ECO:0000313" key="4">
    <source>
        <dbReference type="EMBL" id="MDQ7938380.1"/>
    </source>
</evidence>
<dbReference type="PANTHER" id="PTHR45663">
    <property type="entry name" value="GEO12009P1"/>
    <property type="match status" value="1"/>
</dbReference>
<comment type="caution">
    <text evidence="4">The sequence shown here is derived from an EMBL/GenBank/DDBJ whole genome shotgun (WGS) entry which is preliminary data.</text>
</comment>
<dbReference type="CDD" id="cd02947">
    <property type="entry name" value="TRX_family"/>
    <property type="match status" value="1"/>
</dbReference>
<accession>A0ABU1ABT3</accession>
<dbReference type="Pfam" id="PF00085">
    <property type="entry name" value="Thioredoxin"/>
    <property type="match status" value="1"/>
</dbReference>
<dbReference type="PROSITE" id="PS51352">
    <property type="entry name" value="THIOREDOXIN_2"/>
    <property type="match status" value="1"/>
</dbReference>
<protein>
    <submittedName>
        <fullName evidence="4">Thioredoxin family protein</fullName>
    </submittedName>
</protein>
<dbReference type="PANTHER" id="PTHR45663:SF11">
    <property type="entry name" value="GEO12009P1"/>
    <property type="match status" value="1"/>
</dbReference>
<gene>
    <name evidence="4" type="ORF">RA086_12245</name>
</gene>
<comment type="similarity">
    <text evidence="1">Belongs to the thioredoxin family.</text>
</comment>
<evidence type="ECO:0000256" key="1">
    <source>
        <dbReference type="ARBA" id="ARBA00008987"/>
    </source>
</evidence>
<dbReference type="InterPro" id="IPR036249">
    <property type="entry name" value="Thioredoxin-like_sf"/>
</dbReference>
<organism evidence="4 5">
    <name type="scientific">Lactiplantibacillus brownii</name>
    <dbReference type="NCBI Taxonomy" id="3069269"/>
    <lineage>
        <taxon>Bacteria</taxon>
        <taxon>Bacillati</taxon>
        <taxon>Bacillota</taxon>
        <taxon>Bacilli</taxon>
        <taxon>Lactobacillales</taxon>
        <taxon>Lactobacillaceae</taxon>
        <taxon>Lactiplantibacillus</taxon>
    </lineage>
</organism>
<keyword evidence="2" id="KW-0676">Redox-active center</keyword>
<dbReference type="Gene3D" id="3.40.30.10">
    <property type="entry name" value="Glutaredoxin"/>
    <property type="match status" value="1"/>
</dbReference>
<reference evidence="4 5" key="1">
    <citation type="journal article" date="2023" name="Int. J. Syst. Evol. Microbiol.">
        <title>Lactiplantibacillus brownii sp. nov., a novel psychrotolerant species isolated from sauerkraut.</title>
        <authorList>
            <person name="Heng Y.C."/>
            <person name="Silvaraju S."/>
            <person name="Lee J.K.Y."/>
            <person name="Kittelmann S."/>
        </authorList>
    </citation>
    <scope>NUCLEOTIDE SEQUENCE [LARGE SCALE GENOMIC DNA]</scope>
    <source>
        <strain evidence="4 5">WILCCON 0030</strain>
    </source>
</reference>
<proteinExistence type="inferred from homology"/>
<evidence type="ECO:0000313" key="5">
    <source>
        <dbReference type="Proteomes" id="UP001227831"/>
    </source>
</evidence>